<accession>A0ACA9MKV7</accession>
<feature type="non-terminal residue" evidence="1">
    <location>
        <position position="407"/>
    </location>
</feature>
<sequence>MNIVNVKVTEAGLTVTYSDGNKLNHPDTNPKTNEKGAIFSYKTVGKDEHKTTLYAVKLGNVLGKALEVQGINVPNATLIDLPDGYALYERVKQYPVDDSGKAKPTRKDTYLFGNGSKFRSPAEFEDHILWLASDKASSCKCRYCDKDWCQNLSKKSNVFLLDETSNLPLTIQEINPKNKKKFISMYRCEEIVWGDIKYILNPSQYESLFEEVGADQIKYWPALVCKRLKEQYRNGFEILYMLKPLMLSRVKKLSYKFILPWLAYDSSNSTQAIGKELYSDSQIRLLRITKHYELVNAYLKAITRAKEIASTFTALQQYQYTLPSLSFTKIESVSERRLLQQMGTYPHFREILLGNEVLREDDYVRLTRASYNSTDKLPVFRINAIFLNALNKIQLSGDMFIRGPSKY</sequence>
<proteinExistence type="predicted"/>
<keyword evidence="2" id="KW-1185">Reference proteome</keyword>
<reference evidence="1" key="1">
    <citation type="submission" date="2021-06" db="EMBL/GenBank/DDBJ databases">
        <authorList>
            <person name="Kallberg Y."/>
            <person name="Tangrot J."/>
            <person name="Rosling A."/>
        </authorList>
    </citation>
    <scope>NUCLEOTIDE SEQUENCE</scope>
    <source>
        <strain evidence="1">AU212A</strain>
    </source>
</reference>
<evidence type="ECO:0000313" key="2">
    <source>
        <dbReference type="Proteomes" id="UP000789860"/>
    </source>
</evidence>
<gene>
    <name evidence="1" type="ORF">SCALOS_LOCUS6801</name>
</gene>
<evidence type="ECO:0000313" key="1">
    <source>
        <dbReference type="EMBL" id="CAG8597333.1"/>
    </source>
</evidence>
<organism evidence="1 2">
    <name type="scientific">Scutellospora calospora</name>
    <dbReference type="NCBI Taxonomy" id="85575"/>
    <lineage>
        <taxon>Eukaryota</taxon>
        <taxon>Fungi</taxon>
        <taxon>Fungi incertae sedis</taxon>
        <taxon>Mucoromycota</taxon>
        <taxon>Glomeromycotina</taxon>
        <taxon>Glomeromycetes</taxon>
        <taxon>Diversisporales</taxon>
        <taxon>Gigasporaceae</taxon>
        <taxon>Scutellospora</taxon>
    </lineage>
</organism>
<comment type="caution">
    <text evidence="1">The sequence shown here is derived from an EMBL/GenBank/DDBJ whole genome shotgun (WGS) entry which is preliminary data.</text>
</comment>
<name>A0ACA9MKV7_9GLOM</name>
<dbReference type="Proteomes" id="UP000789860">
    <property type="component" value="Unassembled WGS sequence"/>
</dbReference>
<dbReference type="EMBL" id="CAJVPM010013805">
    <property type="protein sequence ID" value="CAG8597333.1"/>
    <property type="molecule type" value="Genomic_DNA"/>
</dbReference>
<protein>
    <submittedName>
        <fullName evidence="1">7421_t:CDS:1</fullName>
    </submittedName>
</protein>